<organism evidence="3 4">
    <name type="scientific">Sandarakinorhabdus cyanobacteriorum</name>
    <dbReference type="NCBI Taxonomy" id="1981098"/>
    <lineage>
        <taxon>Bacteria</taxon>
        <taxon>Pseudomonadati</taxon>
        <taxon>Pseudomonadota</taxon>
        <taxon>Alphaproteobacteria</taxon>
        <taxon>Sphingomonadales</taxon>
        <taxon>Sphingosinicellaceae</taxon>
        <taxon>Sandarakinorhabdus</taxon>
    </lineage>
</organism>
<dbReference type="Proteomes" id="UP000216991">
    <property type="component" value="Unassembled WGS sequence"/>
</dbReference>
<feature type="domain" description="DUF1285" evidence="2">
    <location>
        <begin position="92"/>
        <end position="181"/>
    </location>
</feature>
<dbReference type="Pfam" id="PF21028">
    <property type="entry name" value="DUF1285_C"/>
    <property type="match status" value="1"/>
</dbReference>
<dbReference type="OrthoDB" id="3078366at2"/>
<dbReference type="AlphaFoldDB" id="A0A255YL61"/>
<dbReference type="RefSeq" id="WP_094473543.1">
    <property type="nucleotide sequence ID" value="NZ_NOXT01000105.1"/>
</dbReference>
<dbReference type="PIRSF" id="PIRSF029557">
    <property type="entry name" value="UCP029557"/>
    <property type="match status" value="1"/>
</dbReference>
<evidence type="ECO:0000313" key="3">
    <source>
        <dbReference type="EMBL" id="OYQ29404.1"/>
    </source>
</evidence>
<protein>
    <recommendedName>
        <fullName evidence="5">DUF1285 domain-containing protein</fullName>
    </recommendedName>
</protein>
<feature type="domain" description="DUF1285" evidence="1">
    <location>
        <begin position="25"/>
        <end position="91"/>
    </location>
</feature>
<dbReference type="InterPro" id="IPR048342">
    <property type="entry name" value="DUF1285_C"/>
</dbReference>
<name>A0A255YL61_9SPHN</name>
<dbReference type="InterPro" id="IPR010707">
    <property type="entry name" value="DUF1285"/>
</dbReference>
<gene>
    <name evidence="3" type="ORF">CHU93_07855</name>
</gene>
<evidence type="ECO:0000313" key="4">
    <source>
        <dbReference type="Proteomes" id="UP000216991"/>
    </source>
</evidence>
<evidence type="ECO:0008006" key="5">
    <source>
        <dbReference type="Google" id="ProtNLM"/>
    </source>
</evidence>
<keyword evidence="4" id="KW-1185">Reference proteome</keyword>
<sequence>MTAESSPADRFAELLALSRAGKRLPVEQWHPSHCGHSDMRIAADGTWFHAGTPIGRKELVKLFASILRREADGSHVLVTPVEKLDIDVEDAPFIAVDADWEGQGPARRILFRLNTDDVVACGPDHGLDVRIDPDGTPRPYLHVRAGLMALVNRATFYRLADLALEEGGEPPGLWSDGRFFPFMDASDAA</sequence>
<accession>A0A255YL61</accession>
<dbReference type="InterPro" id="IPR023361">
    <property type="entry name" value="DUF1285_beta_roll_sf"/>
</dbReference>
<dbReference type="Pfam" id="PF06938">
    <property type="entry name" value="DUF1285_N"/>
    <property type="match status" value="1"/>
</dbReference>
<dbReference type="InterPro" id="IPR048341">
    <property type="entry name" value="DUF1285_N"/>
</dbReference>
<comment type="caution">
    <text evidence="3">The sequence shown here is derived from an EMBL/GenBank/DDBJ whole genome shotgun (WGS) entry which is preliminary data.</text>
</comment>
<proteinExistence type="predicted"/>
<dbReference type="Gene3D" id="3.10.540.10">
    <property type="entry name" value="duf1285 like domain"/>
    <property type="match status" value="1"/>
</dbReference>
<evidence type="ECO:0000259" key="2">
    <source>
        <dbReference type="Pfam" id="PF21028"/>
    </source>
</evidence>
<reference evidence="3 4" key="1">
    <citation type="submission" date="2017-07" db="EMBL/GenBank/DDBJ databases">
        <title>Sandarakinorhabdus cyanobacteriorum sp. nov., a novel bacterium isolated from cyanobacterial aggregates in a eutrophic lake.</title>
        <authorList>
            <person name="Cai H."/>
        </authorList>
    </citation>
    <scope>NUCLEOTIDE SEQUENCE [LARGE SCALE GENOMIC DNA]</scope>
    <source>
        <strain evidence="3 4">TH057</strain>
    </source>
</reference>
<dbReference type="Gene3D" id="2.30.270.10">
    <property type="entry name" value="duf1285 protein"/>
    <property type="match status" value="1"/>
</dbReference>
<dbReference type="EMBL" id="NOXT01000105">
    <property type="protein sequence ID" value="OYQ29404.1"/>
    <property type="molecule type" value="Genomic_DNA"/>
</dbReference>
<evidence type="ECO:0000259" key="1">
    <source>
        <dbReference type="Pfam" id="PF06938"/>
    </source>
</evidence>